<accession>A0A8W8IHE5</accession>
<proteinExistence type="predicted"/>
<evidence type="ECO:0000313" key="1">
    <source>
        <dbReference type="EnsemblMetazoa" id="G14070.1:cds"/>
    </source>
</evidence>
<dbReference type="EnsemblMetazoa" id="G14070.1">
    <property type="protein sequence ID" value="G14070.1:cds"/>
    <property type="gene ID" value="G14070"/>
</dbReference>
<dbReference type="Proteomes" id="UP000005408">
    <property type="component" value="Unassembled WGS sequence"/>
</dbReference>
<dbReference type="AlphaFoldDB" id="A0A8W8IHE5"/>
<keyword evidence="2" id="KW-1185">Reference proteome</keyword>
<protein>
    <submittedName>
        <fullName evidence="1">Uncharacterized protein</fullName>
    </submittedName>
</protein>
<evidence type="ECO:0000313" key="2">
    <source>
        <dbReference type="Proteomes" id="UP000005408"/>
    </source>
</evidence>
<name>A0A8W8IHE5_MAGGI</name>
<reference evidence="1" key="1">
    <citation type="submission" date="2022-08" db="UniProtKB">
        <authorList>
            <consortium name="EnsemblMetazoa"/>
        </authorList>
    </citation>
    <scope>IDENTIFICATION</scope>
    <source>
        <strain evidence="1">05x7-T-G4-1.051#20</strain>
    </source>
</reference>
<organism evidence="1 2">
    <name type="scientific">Magallana gigas</name>
    <name type="common">Pacific oyster</name>
    <name type="synonym">Crassostrea gigas</name>
    <dbReference type="NCBI Taxonomy" id="29159"/>
    <lineage>
        <taxon>Eukaryota</taxon>
        <taxon>Metazoa</taxon>
        <taxon>Spiralia</taxon>
        <taxon>Lophotrochozoa</taxon>
        <taxon>Mollusca</taxon>
        <taxon>Bivalvia</taxon>
        <taxon>Autobranchia</taxon>
        <taxon>Pteriomorphia</taxon>
        <taxon>Ostreida</taxon>
        <taxon>Ostreoidea</taxon>
        <taxon>Ostreidae</taxon>
        <taxon>Magallana</taxon>
    </lineage>
</organism>
<sequence length="124" mass="14020">MMCLYRLLRWNENPENGLLAKNPNSNVSVEEHVTNGSYGRASRYISCCKSLDAARSFASHSVTRPRIIVEILIDAKTVIDLTDEETRSILVQNETGRNYARCFEEVLIEGYIPPECISIAQIIN</sequence>